<dbReference type="EMBL" id="BPLQ01001475">
    <property type="protein sequence ID" value="GIX82085.1"/>
    <property type="molecule type" value="Genomic_DNA"/>
</dbReference>
<evidence type="ECO:0000313" key="2">
    <source>
        <dbReference type="Proteomes" id="UP001054837"/>
    </source>
</evidence>
<accession>A0AAV4NE54</accession>
<dbReference type="AlphaFoldDB" id="A0AAV4NE54"/>
<reference evidence="1 2" key="1">
    <citation type="submission" date="2021-06" db="EMBL/GenBank/DDBJ databases">
        <title>Caerostris darwini draft genome.</title>
        <authorList>
            <person name="Kono N."/>
            <person name="Arakawa K."/>
        </authorList>
    </citation>
    <scope>NUCLEOTIDE SEQUENCE [LARGE SCALE GENOMIC DNA]</scope>
</reference>
<sequence length="111" mass="12641">MQKHILGRSIPLQKINRKLSLRSPRTLSWLSLECKFSRYSSMKIVRLHSVFPIPLSGTTINVVVVGVKDDGWWVSKAARIMNIMRAAIVNECQPYSHSGMSRHSERTDCTT</sequence>
<gene>
    <name evidence="1" type="ORF">CDAR_166601</name>
</gene>
<keyword evidence="2" id="KW-1185">Reference proteome</keyword>
<evidence type="ECO:0000313" key="1">
    <source>
        <dbReference type="EMBL" id="GIX82085.1"/>
    </source>
</evidence>
<proteinExistence type="predicted"/>
<protein>
    <submittedName>
        <fullName evidence="1">Uncharacterized protein</fullName>
    </submittedName>
</protein>
<comment type="caution">
    <text evidence="1">The sequence shown here is derived from an EMBL/GenBank/DDBJ whole genome shotgun (WGS) entry which is preliminary data.</text>
</comment>
<organism evidence="1 2">
    <name type="scientific">Caerostris darwini</name>
    <dbReference type="NCBI Taxonomy" id="1538125"/>
    <lineage>
        <taxon>Eukaryota</taxon>
        <taxon>Metazoa</taxon>
        <taxon>Ecdysozoa</taxon>
        <taxon>Arthropoda</taxon>
        <taxon>Chelicerata</taxon>
        <taxon>Arachnida</taxon>
        <taxon>Araneae</taxon>
        <taxon>Araneomorphae</taxon>
        <taxon>Entelegynae</taxon>
        <taxon>Araneoidea</taxon>
        <taxon>Araneidae</taxon>
        <taxon>Caerostris</taxon>
    </lineage>
</organism>
<dbReference type="Proteomes" id="UP001054837">
    <property type="component" value="Unassembled WGS sequence"/>
</dbReference>
<name>A0AAV4NE54_9ARAC</name>